<keyword evidence="2" id="KW-1185">Reference proteome</keyword>
<dbReference type="Proteomes" id="UP000297703">
    <property type="component" value="Unassembled WGS sequence"/>
</dbReference>
<dbReference type="PANTHER" id="PTHR36869">
    <property type="entry name" value="CHROMOSOME 16 OPEN READING FRAME 46"/>
    <property type="match status" value="1"/>
</dbReference>
<reference evidence="1 2" key="1">
    <citation type="submission" date="2019-04" db="EMBL/GenBank/DDBJ databases">
        <title>Draft genome of the big-headed turtle Platysternon megacephalum.</title>
        <authorList>
            <person name="Gong S."/>
        </authorList>
    </citation>
    <scope>NUCLEOTIDE SEQUENCE [LARGE SCALE GENOMIC DNA]</scope>
    <source>
        <strain evidence="1">DO16091913</strain>
        <tissue evidence="1">Muscle</tissue>
    </source>
</reference>
<dbReference type="PANTHER" id="PTHR36869:SF1">
    <property type="entry name" value="CHROMOSOME 16 OPEN READING FRAME 46"/>
    <property type="match status" value="1"/>
</dbReference>
<proteinExistence type="predicted"/>
<protein>
    <submittedName>
        <fullName evidence="1">Maternal embryonic leucine zipper kinase</fullName>
    </submittedName>
</protein>
<sequence length="224" mass="25036">MSDNICQNRDIIRLCISLSVKGWGKDAPFTSYQVQNKSKNPKTKETVTHLPHIYIAPSTKKELAQATKSTKDRSKPNCKLTTRAVRETVSGKEKVPVCCRQSPNCAPMTDSTKGERSNGKLHATQAFQGEKSTKTLPGNKYNKRQLEKLTNKALKCKDMSLPHISHGNLHENLRCMTLKTLVVLLQLKETAPCLHLEPFFKKRKAISVQGNEKSLNTAATETAY</sequence>
<evidence type="ECO:0000313" key="1">
    <source>
        <dbReference type="EMBL" id="TFK08871.1"/>
    </source>
</evidence>
<dbReference type="OrthoDB" id="9943020at2759"/>
<reference evidence="1 2" key="2">
    <citation type="submission" date="2019-04" db="EMBL/GenBank/DDBJ databases">
        <title>The genome sequence of big-headed turtle.</title>
        <authorList>
            <person name="Gong S."/>
        </authorList>
    </citation>
    <scope>NUCLEOTIDE SEQUENCE [LARGE SCALE GENOMIC DNA]</scope>
    <source>
        <strain evidence="1">DO16091913</strain>
        <tissue evidence="1">Muscle</tissue>
    </source>
</reference>
<accession>A0A4D9EBX0</accession>
<dbReference type="EMBL" id="QXTE01000062">
    <property type="protein sequence ID" value="TFK08871.1"/>
    <property type="molecule type" value="Genomic_DNA"/>
</dbReference>
<organism evidence="1 2">
    <name type="scientific">Platysternon megacephalum</name>
    <name type="common">big-headed turtle</name>
    <dbReference type="NCBI Taxonomy" id="55544"/>
    <lineage>
        <taxon>Eukaryota</taxon>
        <taxon>Metazoa</taxon>
        <taxon>Chordata</taxon>
        <taxon>Craniata</taxon>
        <taxon>Vertebrata</taxon>
        <taxon>Euteleostomi</taxon>
        <taxon>Archelosauria</taxon>
        <taxon>Testudinata</taxon>
        <taxon>Testudines</taxon>
        <taxon>Cryptodira</taxon>
        <taxon>Durocryptodira</taxon>
        <taxon>Testudinoidea</taxon>
        <taxon>Platysternidae</taxon>
        <taxon>Platysternon</taxon>
    </lineage>
</organism>
<dbReference type="InterPro" id="IPR027836">
    <property type="entry name" value="DUF4529"/>
</dbReference>
<comment type="caution">
    <text evidence="1">The sequence shown here is derived from an EMBL/GenBank/DDBJ whole genome shotgun (WGS) entry which is preliminary data.</text>
</comment>
<gene>
    <name evidence="1" type="ORF">DR999_PMT08160</name>
</gene>
<dbReference type="GO" id="GO:0016301">
    <property type="term" value="F:kinase activity"/>
    <property type="evidence" value="ECO:0007669"/>
    <property type="project" value="UniProtKB-KW"/>
</dbReference>
<name>A0A4D9EBX0_9SAUR</name>
<evidence type="ECO:0000313" key="2">
    <source>
        <dbReference type="Proteomes" id="UP000297703"/>
    </source>
</evidence>
<dbReference type="AlphaFoldDB" id="A0A4D9EBX0"/>
<keyword evidence="1" id="KW-0418">Kinase</keyword>
<keyword evidence="1" id="KW-0808">Transferase</keyword>